<dbReference type="Proteomes" id="UP000807825">
    <property type="component" value="Unassembled WGS sequence"/>
</dbReference>
<dbReference type="EMBL" id="JACRDE010000283">
    <property type="protein sequence ID" value="MBI5249913.1"/>
    <property type="molecule type" value="Genomic_DNA"/>
</dbReference>
<gene>
    <name evidence="1" type="ORF">HY912_10500</name>
</gene>
<name>A0A9D6Z0G0_9BACT</name>
<sequence>MRIRPRPWKWLAAELLIWLLPITQVPGEIARQFVGWYLTGRIENLYFTKTRPDRVYALELCPRQTWVEVFGRTKLSYQYDTKEVLMDGGGISGWVQIPRTPVLFLKLRASLEGN</sequence>
<protein>
    <submittedName>
        <fullName evidence="1">Uncharacterized protein</fullName>
    </submittedName>
</protein>
<evidence type="ECO:0000313" key="2">
    <source>
        <dbReference type="Proteomes" id="UP000807825"/>
    </source>
</evidence>
<organism evidence="1 2">
    <name type="scientific">Desulfomonile tiedjei</name>
    <dbReference type="NCBI Taxonomy" id="2358"/>
    <lineage>
        <taxon>Bacteria</taxon>
        <taxon>Pseudomonadati</taxon>
        <taxon>Thermodesulfobacteriota</taxon>
        <taxon>Desulfomonilia</taxon>
        <taxon>Desulfomonilales</taxon>
        <taxon>Desulfomonilaceae</taxon>
        <taxon>Desulfomonile</taxon>
    </lineage>
</organism>
<comment type="caution">
    <text evidence="1">The sequence shown here is derived from an EMBL/GenBank/DDBJ whole genome shotgun (WGS) entry which is preliminary data.</text>
</comment>
<dbReference type="AlphaFoldDB" id="A0A9D6Z0G0"/>
<accession>A0A9D6Z0G0</accession>
<evidence type="ECO:0000313" key="1">
    <source>
        <dbReference type="EMBL" id="MBI5249913.1"/>
    </source>
</evidence>
<reference evidence="1" key="1">
    <citation type="submission" date="2020-07" db="EMBL/GenBank/DDBJ databases">
        <title>Huge and variable diversity of episymbiotic CPR bacteria and DPANN archaea in groundwater ecosystems.</title>
        <authorList>
            <person name="He C.Y."/>
            <person name="Keren R."/>
            <person name="Whittaker M."/>
            <person name="Farag I.F."/>
            <person name="Doudna J."/>
            <person name="Cate J.H.D."/>
            <person name="Banfield J.F."/>
        </authorList>
    </citation>
    <scope>NUCLEOTIDE SEQUENCE</scope>
    <source>
        <strain evidence="1">NC_groundwater_1664_Pr3_B-0.1um_52_9</strain>
    </source>
</reference>
<proteinExistence type="predicted"/>